<dbReference type="PROSITE" id="PS50085">
    <property type="entry name" value="RAPGAP"/>
    <property type="match status" value="1"/>
</dbReference>
<dbReference type="InterPro" id="IPR000331">
    <property type="entry name" value="Rap/Ran_GAP_dom"/>
</dbReference>
<dbReference type="InterPro" id="IPR036249">
    <property type="entry name" value="Thioredoxin-like_sf"/>
</dbReference>
<dbReference type="CDD" id="cd04371">
    <property type="entry name" value="DEP"/>
    <property type="match status" value="1"/>
</dbReference>
<dbReference type="GO" id="GO:0005096">
    <property type="term" value="F:GTPase activator activity"/>
    <property type="evidence" value="ECO:0007669"/>
    <property type="project" value="UniProtKB-KW"/>
</dbReference>
<dbReference type="Pfam" id="PF00462">
    <property type="entry name" value="Glutaredoxin"/>
    <property type="match status" value="1"/>
</dbReference>
<dbReference type="PROSITE" id="PS51354">
    <property type="entry name" value="GLUTAREDOXIN_2"/>
    <property type="match status" value="1"/>
</dbReference>
<dbReference type="Gene3D" id="3.40.30.10">
    <property type="entry name" value="Glutaredoxin"/>
    <property type="match status" value="1"/>
</dbReference>
<accession>A0A8J4PW59</accession>
<reference evidence="5" key="1">
    <citation type="submission" date="2020-01" db="EMBL/GenBank/DDBJ databases">
        <title>Development of genomics and gene disruption for Polysphondylium violaceum indicates a role for the polyketide synthase stlB in stalk morphogenesis.</title>
        <authorList>
            <person name="Narita B."/>
            <person name="Kawabe Y."/>
            <person name="Kin K."/>
            <person name="Saito T."/>
            <person name="Gibbs R."/>
            <person name="Kuspa A."/>
            <person name="Muzny D."/>
            <person name="Queller D."/>
            <person name="Richards S."/>
            <person name="Strassman J."/>
            <person name="Sucgang R."/>
            <person name="Worley K."/>
            <person name="Schaap P."/>
        </authorList>
    </citation>
    <scope>NUCLEOTIDE SEQUENCE</scope>
    <source>
        <strain evidence="5">QSvi11</strain>
    </source>
</reference>
<comment type="caution">
    <text evidence="5">The sequence shown here is derived from an EMBL/GenBank/DDBJ whole genome shotgun (WGS) entry which is preliminary data.</text>
</comment>
<dbReference type="GO" id="GO:0035556">
    <property type="term" value="P:intracellular signal transduction"/>
    <property type="evidence" value="ECO:0007669"/>
    <property type="project" value="InterPro"/>
</dbReference>
<keyword evidence="1" id="KW-0343">GTPase activation</keyword>
<evidence type="ECO:0000259" key="4">
    <source>
        <dbReference type="PROSITE" id="PS50186"/>
    </source>
</evidence>
<dbReference type="OrthoDB" id="418495at2759"/>
<dbReference type="InterPro" id="IPR002109">
    <property type="entry name" value="Glutaredoxin"/>
</dbReference>
<dbReference type="SUPFAM" id="SSF52833">
    <property type="entry name" value="Thioredoxin-like"/>
    <property type="match status" value="1"/>
</dbReference>
<dbReference type="InterPro" id="IPR006869">
    <property type="entry name" value="DUF547"/>
</dbReference>
<evidence type="ECO:0000313" key="6">
    <source>
        <dbReference type="Proteomes" id="UP000695562"/>
    </source>
</evidence>
<dbReference type="Proteomes" id="UP000695562">
    <property type="component" value="Unassembled WGS sequence"/>
</dbReference>
<feature type="compositionally biased region" description="Polar residues" evidence="2">
    <location>
        <begin position="644"/>
        <end position="659"/>
    </location>
</feature>
<dbReference type="InterPro" id="IPR050989">
    <property type="entry name" value="Rap1_Ran_GAP"/>
</dbReference>
<dbReference type="SUPFAM" id="SSF46785">
    <property type="entry name" value="Winged helix' DNA-binding domain"/>
    <property type="match status" value="1"/>
</dbReference>
<dbReference type="AlphaFoldDB" id="A0A8J4PW59"/>
<dbReference type="GO" id="GO:0005737">
    <property type="term" value="C:cytoplasm"/>
    <property type="evidence" value="ECO:0007669"/>
    <property type="project" value="TreeGrafter"/>
</dbReference>
<dbReference type="Pfam" id="PF02145">
    <property type="entry name" value="Rap_GAP"/>
    <property type="match status" value="2"/>
</dbReference>
<evidence type="ECO:0000256" key="1">
    <source>
        <dbReference type="ARBA" id="ARBA00022468"/>
    </source>
</evidence>
<name>A0A8J4PW59_9MYCE</name>
<evidence type="ECO:0000313" key="5">
    <source>
        <dbReference type="EMBL" id="KAF2075128.1"/>
    </source>
</evidence>
<dbReference type="SUPFAM" id="SSF111347">
    <property type="entry name" value="Rap/Ran-GAP"/>
    <property type="match status" value="1"/>
</dbReference>
<feature type="region of interest" description="Disordered" evidence="2">
    <location>
        <begin position="644"/>
        <end position="680"/>
    </location>
</feature>
<evidence type="ECO:0000259" key="3">
    <source>
        <dbReference type="PROSITE" id="PS50085"/>
    </source>
</evidence>
<dbReference type="GO" id="GO:0051056">
    <property type="term" value="P:regulation of small GTPase mediated signal transduction"/>
    <property type="evidence" value="ECO:0007669"/>
    <property type="project" value="InterPro"/>
</dbReference>
<sequence>MGKIFIYTAAGCPQSKKLKNLFHQKQIQFIEVNVTVYPARRSEMSNRSGGIKTIPQVYFNDKYIGGLEEIYSMDSLNIFSIEVERCLSSPETTIFKAPTLNEKFEVHSMWLFEPDNYIEDIFDKIRDHRYGLKVRDVSSGVFSIYKYGKSFKGSELVSWLMAMFEYTEEESIQIGNILKDNGYIIRVKNNVFPFENSSDVIFKCQQDVDPLVMNMRRLWLGPTRPAPIISQDLILIINTISDKYIIDGKKIDYESLSKSMEFRKYRNLICEIQNVSLSNIDLKSFFINIYNILVIHTSIELKNHQKIPPRRFLMNHFYMIGKFKFSQYDIKHGILRGNKKPSTMFHSRKFKKNDPRRRFTLHLDPRIHFALANGSKSCPSINVYDYKNIDGSLEKATQAFLESDLSFFKIEKPNLTASGGASIGSGGTISASQSFSNLGSAYRQSNSLGTITYNQNRHHKHHKYSLDDLTGRGEWKVILSPMFKWYRSDFGSTDKEILKWILPFLDHEKRELLTNVIENSTNIVMEYHSYDWDRNGIIPNEVFYEHNTSDDDECDEADYAEKYGFSDIDINNSIQTLNQKYFTSNTSPLGSPAMSKHNSLELDFDKLYPLGMNNSGGSAKERRGTNEGFSEFMQCLNLDQSFFTPPTSGPGSKNNNNFVSPTSSQTTSTTTSPQLSKSSRLPLSSDLIKGVQGFYIEDGCFTSKRSFYIDENPNRLLDQGDSLINSFIYRDYFYNKLHSNYLGNIENVGPVCVSVKKEVEATKMLSKTSSQFNFTESVLSSPMYNEDLTSTQLRYRFFVQTPERQYHFCLKGSSKKEIFNSLKYILPTSSYINLKSLTRIKKSSNSSGLSPSLPMKKVIGSSNNLTHEEEEYKAAYYESLGNRLEKELLNFEIKKTIHKFKIGVLYCRPGQNEAQMLSNTHESTINEFKNFLHILGEEVTLRGFSSYNGDLDVQYDNNGNKSIFTHFLGNEIMFHVSTMLPTSTIDTQQTEKKRFLGNDIIVIVYREPLSVYNDTKLQQQLNGWGQAIANGCYSSGSSGGGNSNYGSTMDELSATSLQDDFPPFDPSTIKSYYNHIYIVVEPIIEDLQPIRYKVSLTTKNSVHSYPPYLPSPSIFSDLELLREFILQKCVNGIISSYKSPSFRSKVVGSRKVFFDKLVSTFVTNSAIYNAGVGSAY</sequence>
<dbReference type="EMBL" id="AJWJ01000113">
    <property type="protein sequence ID" value="KAF2075128.1"/>
    <property type="molecule type" value="Genomic_DNA"/>
</dbReference>
<protein>
    <recommendedName>
        <fullName evidence="7">Rap-GAP domain-containing protein</fullName>
    </recommendedName>
</protein>
<feature type="domain" description="DEP" evidence="4">
    <location>
        <begin position="128"/>
        <end position="206"/>
    </location>
</feature>
<dbReference type="Gene3D" id="3.40.50.11210">
    <property type="entry name" value="Rap/Ran-GAP"/>
    <property type="match status" value="1"/>
</dbReference>
<keyword evidence="6" id="KW-1185">Reference proteome</keyword>
<gene>
    <name evidence="5" type="ORF">CYY_003563</name>
</gene>
<dbReference type="PANTHER" id="PTHR15711">
    <property type="entry name" value="RAP GTPASE-ACTIVATING PROTEIN"/>
    <property type="match status" value="1"/>
</dbReference>
<dbReference type="InterPro" id="IPR035974">
    <property type="entry name" value="Rap/Ran-GAP_sf"/>
</dbReference>
<evidence type="ECO:0008006" key="7">
    <source>
        <dbReference type="Google" id="ProtNLM"/>
    </source>
</evidence>
<dbReference type="Pfam" id="PF00610">
    <property type="entry name" value="DEP"/>
    <property type="match status" value="1"/>
</dbReference>
<feature type="compositionally biased region" description="Low complexity" evidence="2">
    <location>
        <begin position="660"/>
        <end position="679"/>
    </location>
</feature>
<dbReference type="PRINTS" id="PR00160">
    <property type="entry name" value="GLUTAREDOXIN"/>
</dbReference>
<proteinExistence type="predicted"/>
<dbReference type="InterPro" id="IPR000591">
    <property type="entry name" value="DEP_dom"/>
</dbReference>
<dbReference type="Pfam" id="PF04784">
    <property type="entry name" value="DUF547"/>
    <property type="match status" value="1"/>
</dbReference>
<evidence type="ECO:0000256" key="2">
    <source>
        <dbReference type="SAM" id="MobiDB-lite"/>
    </source>
</evidence>
<dbReference type="InterPro" id="IPR036390">
    <property type="entry name" value="WH_DNA-bd_sf"/>
</dbReference>
<dbReference type="PROSITE" id="PS50186">
    <property type="entry name" value="DEP"/>
    <property type="match status" value="1"/>
</dbReference>
<dbReference type="InterPro" id="IPR036388">
    <property type="entry name" value="WH-like_DNA-bd_sf"/>
</dbReference>
<organism evidence="5 6">
    <name type="scientific">Polysphondylium violaceum</name>
    <dbReference type="NCBI Taxonomy" id="133409"/>
    <lineage>
        <taxon>Eukaryota</taxon>
        <taxon>Amoebozoa</taxon>
        <taxon>Evosea</taxon>
        <taxon>Eumycetozoa</taxon>
        <taxon>Dictyostelia</taxon>
        <taxon>Dictyosteliales</taxon>
        <taxon>Dictyosteliaceae</taxon>
        <taxon>Polysphondylium</taxon>
    </lineage>
</organism>
<dbReference type="InterPro" id="IPR014025">
    <property type="entry name" value="Glutaredoxin_subgr"/>
</dbReference>
<feature type="domain" description="Rap-GAP" evidence="3">
    <location>
        <begin position="888"/>
        <end position="1157"/>
    </location>
</feature>
<dbReference type="Gene3D" id="1.10.10.10">
    <property type="entry name" value="Winged helix-like DNA-binding domain superfamily/Winged helix DNA-binding domain"/>
    <property type="match status" value="1"/>
</dbReference>